<comment type="similarity">
    <text evidence="2">Belongs to the CPA3 antiporters (TC 2.A.63) subunit E family.</text>
</comment>
<dbReference type="RefSeq" id="WP_353540561.1">
    <property type="nucleotide sequence ID" value="NZ_BAABRN010000002.1"/>
</dbReference>
<dbReference type="Pfam" id="PF01899">
    <property type="entry name" value="MNHE"/>
    <property type="match status" value="1"/>
</dbReference>
<evidence type="ECO:0000256" key="3">
    <source>
        <dbReference type="ARBA" id="ARBA00022475"/>
    </source>
</evidence>
<evidence type="ECO:0000256" key="6">
    <source>
        <dbReference type="ARBA" id="ARBA00023136"/>
    </source>
</evidence>
<dbReference type="EMBL" id="BAABRN010000002">
    <property type="protein sequence ID" value="GAA5500579.1"/>
    <property type="molecule type" value="Genomic_DNA"/>
</dbReference>
<sequence length="167" mass="18853">MRGLALNILLALVWALFAGEVSLRELAVGYMLGFVILTLFPRALGTQDYVRRNFAALRFFIFFVREMTIANVQVALLALRPRPPLYSRIVAYPNKLRSEGAQMMLTAVLTLMPGSVVMGFNDDRSVMYMHIIGFRTPQEARASIQKVEDMLLPLFEEHPYAAKEAAL</sequence>
<evidence type="ECO:0000256" key="7">
    <source>
        <dbReference type="SAM" id="Phobius"/>
    </source>
</evidence>
<evidence type="ECO:0000256" key="2">
    <source>
        <dbReference type="ARBA" id="ARBA00006228"/>
    </source>
</evidence>
<gene>
    <name evidence="8" type="primary">mrpE</name>
    <name evidence="8" type="ORF">Dxin01_00300</name>
</gene>
<keyword evidence="9" id="KW-1185">Reference proteome</keyword>
<feature type="transmembrane region" description="Helical" evidence="7">
    <location>
        <begin position="28"/>
        <end position="45"/>
    </location>
</feature>
<evidence type="ECO:0000256" key="1">
    <source>
        <dbReference type="ARBA" id="ARBA00004651"/>
    </source>
</evidence>
<feature type="transmembrane region" description="Helical" evidence="7">
    <location>
        <begin position="57"/>
        <end position="80"/>
    </location>
</feature>
<protein>
    <submittedName>
        <fullName evidence="8">Na(+)/H(+) antiporter subunit E</fullName>
    </submittedName>
</protein>
<keyword evidence="3" id="KW-1003">Cell membrane</keyword>
<comment type="caution">
    <text evidence="8">The sequence shown here is derived from an EMBL/GenBank/DDBJ whole genome shotgun (WGS) entry which is preliminary data.</text>
</comment>
<dbReference type="PANTHER" id="PTHR34584:SF1">
    <property type="entry name" value="NA(+)_H(+) ANTIPORTER SUBUNIT E1"/>
    <property type="match status" value="1"/>
</dbReference>
<evidence type="ECO:0000256" key="4">
    <source>
        <dbReference type="ARBA" id="ARBA00022692"/>
    </source>
</evidence>
<evidence type="ECO:0000313" key="9">
    <source>
        <dbReference type="Proteomes" id="UP001458946"/>
    </source>
</evidence>
<keyword evidence="5 7" id="KW-1133">Transmembrane helix</keyword>
<dbReference type="Proteomes" id="UP001458946">
    <property type="component" value="Unassembled WGS sequence"/>
</dbReference>
<evidence type="ECO:0000256" key="5">
    <source>
        <dbReference type="ARBA" id="ARBA00022989"/>
    </source>
</evidence>
<reference evidence="8 9" key="1">
    <citation type="submission" date="2024-02" db="EMBL/GenBank/DDBJ databases">
        <title>Deinococcus xinjiangensis NBRC 107630.</title>
        <authorList>
            <person name="Ichikawa N."/>
            <person name="Katano-Makiyama Y."/>
            <person name="Hidaka K."/>
        </authorList>
    </citation>
    <scope>NUCLEOTIDE SEQUENCE [LARGE SCALE GENOMIC DNA]</scope>
    <source>
        <strain evidence="8 9">NBRC 107630</strain>
    </source>
</reference>
<dbReference type="InterPro" id="IPR002758">
    <property type="entry name" value="Cation_antiport_E"/>
</dbReference>
<feature type="transmembrane region" description="Helical" evidence="7">
    <location>
        <begin position="100"/>
        <end position="120"/>
    </location>
</feature>
<keyword evidence="6 7" id="KW-0472">Membrane</keyword>
<evidence type="ECO:0000313" key="8">
    <source>
        <dbReference type="EMBL" id="GAA5500579.1"/>
    </source>
</evidence>
<keyword evidence="4 7" id="KW-0812">Transmembrane</keyword>
<accession>A0ABP9V5T0</accession>
<dbReference type="PANTHER" id="PTHR34584">
    <property type="entry name" value="NA(+)/H(+) ANTIPORTER SUBUNIT E1"/>
    <property type="match status" value="1"/>
</dbReference>
<name>A0ABP9V5T0_9DEIO</name>
<proteinExistence type="inferred from homology"/>
<dbReference type="PIRSF" id="PIRSF019239">
    <property type="entry name" value="MrpE"/>
    <property type="match status" value="1"/>
</dbReference>
<organism evidence="8 9">
    <name type="scientific">Deinococcus xinjiangensis</name>
    <dbReference type="NCBI Taxonomy" id="457454"/>
    <lineage>
        <taxon>Bacteria</taxon>
        <taxon>Thermotogati</taxon>
        <taxon>Deinococcota</taxon>
        <taxon>Deinococci</taxon>
        <taxon>Deinococcales</taxon>
        <taxon>Deinococcaceae</taxon>
        <taxon>Deinococcus</taxon>
    </lineage>
</organism>
<comment type="subcellular location">
    <subcellularLocation>
        <location evidence="1">Cell membrane</location>
        <topology evidence="1">Multi-pass membrane protein</topology>
    </subcellularLocation>
</comment>